<protein>
    <submittedName>
        <fullName evidence="2">Uncharacterized protein</fullName>
    </submittedName>
</protein>
<evidence type="ECO:0000313" key="3">
    <source>
        <dbReference type="Proteomes" id="UP000610846"/>
    </source>
</evidence>
<accession>A0A927J0D0</accession>
<dbReference type="EMBL" id="JACYHB010000008">
    <property type="protein sequence ID" value="MBD8079526.1"/>
    <property type="molecule type" value="Genomic_DNA"/>
</dbReference>
<keyword evidence="3" id="KW-1185">Reference proteome</keyword>
<sequence length="92" mass="9957">MPPRLSATAMFWWGVGLFAAGIVLNELLARRAGAYGSPELARVLQSVFGIGHIAGTAAYQLGIATLVGSFVVRALKDEWPLRQTQPKKPQKH</sequence>
<evidence type="ECO:0000256" key="1">
    <source>
        <dbReference type="SAM" id="Phobius"/>
    </source>
</evidence>
<organism evidence="2 3">
    <name type="scientific">Cellulosimicrobium arenosum</name>
    <dbReference type="NCBI Taxonomy" id="2708133"/>
    <lineage>
        <taxon>Bacteria</taxon>
        <taxon>Bacillati</taxon>
        <taxon>Actinomycetota</taxon>
        <taxon>Actinomycetes</taxon>
        <taxon>Micrococcales</taxon>
        <taxon>Promicromonosporaceae</taxon>
        <taxon>Cellulosimicrobium</taxon>
    </lineage>
</organism>
<gene>
    <name evidence="2" type="ORF">IF651_10715</name>
</gene>
<comment type="caution">
    <text evidence="2">The sequence shown here is derived from an EMBL/GenBank/DDBJ whole genome shotgun (WGS) entry which is preliminary data.</text>
</comment>
<proteinExistence type="predicted"/>
<dbReference type="Proteomes" id="UP000610846">
    <property type="component" value="Unassembled WGS sequence"/>
</dbReference>
<keyword evidence="1" id="KW-0812">Transmembrane</keyword>
<keyword evidence="1" id="KW-0472">Membrane</keyword>
<name>A0A927J0D0_9MICO</name>
<feature type="transmembrane region" description="Helical" evidence="1">
    <location>
        <begin position="53"/>
        <end position="75"/>
    </location>
</feature>
<keyword evidence="1" id="KW-1133">Transmembrane helix</keyword>
<dbReference type="AlphaFoldDB" id="A0A927J0D0"/>
<reference evidence="2" key="1">
    <citation type="journal article" date="2018" name="Curr. Microbiol.">
        <title>Cellulosimicrobium arenosum sp. nov., Isolated from Marine Sediment Sand.</title>
        <authorList>
            <person name="Oh M."/>
            <person name="Kim J.H."/>
            <person name="Yoon J.H."/>
            <person name="Schumann P."/>
            <person name="Kim W."/>
        </authorList>
    </citation>
    <scope>NUCLEOTIDE SEQUENCE</scope>
    <source>
        <strain evidence="2">KCTC 49039</strain>
    </source>
</reference>
<evidence type="ECO:0000313" key="2">
    <source>
        <dbReference type="EMBL" id="MBD8079526.1"/>
    </source>
</evidence>
<reference evidence="2" key="2">
    <citation type="submission" date="2020-09" db="EMBL/GenBank/DDBJ databases">
        <authorList>
            <person name="Yu Y."/>
        </authorList>
    </citation>
    <scope>NUCLEOTIDE SEQUENCE</scope>
    <source>
        <strain evidence="2">KCTC 49039</strain>
    </source>
</reference>